<evidence type="ECO:0000313" key="3">
    <source>
        <dbReference type="Proteomes" id="UP001552299"/>
    </source>
</evidence>
<keyword evidence="3" id="KW-1185">Reference proteome</keyword>
<dbReference type="Proteomes" id="UP001552299">
    <property type="component" value="Unassembled WGS sequence"/>
</dbReference>
<feature type="compositionally biased region" description="Basic and acidic residues" evidence="1">
    <location>
        <begin position="1"/>
        <end position="16"/>
    </location>
</feature>
<gene>
    <name evidence="2" type="ORF">M5K25_023333</name>
</gene>
<protein>
    <submittedName>
        <fullName evidence="2">Uncharacterized protein</fullName>
    </submittedName>
</protein>
<accession>A0ABD0U7P9</accession>
<feature type="region of interest" description="Disordered" evidence="1">
    <location>
        <begin position="1"/>
        <end position="37"/>
    </location>
</feature>
<dbReference type="EMBL" id="JANQDX010000017">
    <property type="protein sequence ID" value="KAL0908824.1"/>
    <property type="molecule type" value="Genomic_DNA"/>
</dbReference>
<organism evidence="2 3">
    <name type="scientific">Dendrobium thyrsiflorum</name>
    <name type="common">Pinecone-like raceme dendrobium</name>
    <name type="synonym">Orchid</name>
    <dbReference type="NCBI Taxonomy" id="117978"/>
    <lineage>
        <taxon>Eukaryota</taxon>
        <taxon>Viridiplantae</taxon>
        <taxon>Streptophyta</taxon>
        <taxon>Embryophyta</taxon>
        <taxon>Tracheophyta</taxon>
        <taxon>Spermatophyta</taxon>
        <taxon>Magnoliopsida</taxon>
        <taxon>Liliopsida</taxon>
        <taxon>Asparagales</taxon>
        <taxon>Orchidaceae</taxon>
        <taxon>Epidendroideae</taxon>
        <taxon>Malaxideae</taxon>
        <taxon>Dendrobiinae</taxon>
        <taxon>Dendrobium</taxon>
    </lineage>
</organism>
<name>A0ABD0U7P9_DENTH</name>
<sequence>MIRERKRETERETERSRFKKKAKSTPRLPVGSPSKMRKKRSIVIVVFKHAVPEDASQPPAALRVLVIEDNTAHAHIPAIEVVPTSACPYVRDESFIQCSQLFMHFFRGEDRRRSIAGGMGIRRAFGGLGTLRERDSVGGG</sequence>
<evidence type="ECO:0000313" key="2">
    <source>
        <dbReference type="EMBL" id="KAL0908824.1"/>
    </source>
</evidence>
<comment type="caution">
    <text evidence="2">The sequence shown here is derived from an EMBL/GenBank/DDBJ whole genome shotgun (WGS) entry which is preliminary data.</text>
</comment>
<proteinExistence type="predicted"/>
<dbReference type="AlphaFoldDB" id="A0ABD0U7P9"/>
<evidence type="ECO:0000256" key="1">
    <source>
        <dbReference type="SAM" id="MobiDB-lite"/>
    </source>
</evidence>
<reference evidence="2 3" key="1">
    <citation type="journal article" date="2024" name="Plant Biotechnol. J.">
        <title>Dendrobium thyrsiflorum genome and its molecular insights into genes involved in important horticultural traits.</title>
        <authorList>
            <person name="Chen B."/>
            <person name="Wang J.Y."/>
            <person name="Zheng P.J."/>
            <person name="Li K.L."/>
            <person name="Liang Y.M."/>
            <person name="Chen X.F."/>
            <person name="Zhang C."/>
            <person name="Zhao X."/>
            <person name="He X."/>
            <person name="Zhang G.Q."/>
            <person name="Liu Z.J."/>
            <person name="Xu Q."/>
        </authorList>
    </citation>
    <scope>NUCLEOTIDE SEQUENCE [LARGE SCALE GENOMIC DNA]</scope>
    <source>
        <strain evidence="2">GZMU011</strain>
    </source>
</reference>